<evidence type="ECO:0000256" key="3">
    <source>
        <dbReference type="ARBA" id="ARBA00022898"/>
    </source>
</evidence>
<dbReference type="VEuPathDB" id="FungiDB:AeMF1_010855"/>
<dbReference type="PANTHER" id="PTHR48097:SF9">
    <property type="entry name" value="L-THREONINE ALDOLASE"/>
    <property type="match status" value="1"/>
</dbReference>
<dbReference type="InterPro" id="IPR001597">
    <property type="entry name" value="ArAA_b-elim_lyase/Thr_aldolase"/>
</dbReference>
<feature type="domain" description="Aromatic amino acid beta-eliminating lyase/threonine aldolase" evidence="4">
    <location>
        <begin position="49"/>
        <end position="280"/>
    </location>
</feature>
<dbReference type="Proteomes" id="UP000481153">
    <property type="component" value="Unassembled WGS sequence"/>
</dbReference>
<evidence type="ECO:0000259" key="4">
    <source>
        <dbReference type="Pfam" id="PF01212"/>
    </source>
</evidence>
<dbReference type="AlphaFoldDB" id="A0A6G0W6Y9"/>
<dbReference type="Pfam" id="PF01212">
    <property type="entry name" value="Beta_elim_lyase"/>
    <property type="match status" value="1"/>
</dbReference>
<comment type="cofactor">
    <cofactor evidence="1">
        <name>pyridoxal 5'-phosphate</name>
        <dbReference type="ChEBI" id="CHEBI:597326"/>
    </cofactor>
</comment>
<name>A0A6G0W6Y9_9STRA</name>
<dbReference type="Gene3D" id="3.90.1150.10">
    <property type="entry name" value="Aspartate Aminotransferase, domain 1"/>
    <property type="match status" value="1"/>
</dbReference>
<comment type="similarity">
    <text evidence="2">Belongs to the threonine aldolase family.</text>
</comment>
<dbReference type="InterPro" id="IPR015421">
    <property type="entry name" value="PyrdxlP-dep_Trfase_major"/>
</dbReference>
<dbReference type="Gene3D" id="3.40.640.10">
    <property type="entry name" value="Type I PLP-dependent aspartate aminotransferase-like (Major domain)"/>
    <property type="match status" value="1"/>
</dbReference>
<evidence type="ECO:0000256" key="1">
    <source>
        <dbReference type="ARBA" id="ARBA00001933"/>
    </source>
</evidence>
<evidence type="ECO:0000313" key="6">
    <source>
        <dbReference type="Proteomes" id="UP000481153"/>
    </source>
</evidence>
<dbReference type="GO" id="GO:0006567">
    <property type="term" value="P:L-threonine catabolic process"/>
    <property type="evidence" value="ECO:0007669"/>
    <property type="project" value="TreeGrafter"/>
</dbReference>
<reference evidence="5 6" key="1">
    <citation type="submission" date="2019-07" db="EMBL/GenBank/DDBJ databases">
        <title>Genomics analysis of Aphanomyces spp. identifies a new class of oomycete effector associated with host adaptation.</title>
        <authorList>
            <person name="Gaulin E."/>
        </authorList>
    </citation>
    <scope>NUCLEOTIDE SEQUENCE [LARGE SCALE GENOMIC DNA]</scope>
    <source>
        <strain evidence="5 6">ATCC 201684</strain>
    </source>
</reference>
<sequence length="378" mass="41901">MAMTTQPPIELSRPHPPKTPAEVLAQLSADAVELGVTTQDFYGDFNNSASWLRQFQADVAARVGKPRALFVPSGVMAQSIALKIYQERSGRNAFVARYNSHLLTAEKDSYKHLLHLDALVVPRVDGVTTQSHIRYDEVVPHLDNVTTPPASIVIELPEREVGGRMIPFEELERIVHHARERGVAVHMDGARLWEAEGAFDHSLHEVAALFDSIYVSFYKGLGGITGAMLLGDDAFIEEAQVWLRRFGGNVYAQLPYAVSCWAAYRRHSHKDFVARRIKLQEVVAALIEALGDVSPVRFDPPVPQVSMVHVFIKASVEKANAARDAAQEATGIRVYGGVWPSGVDGESKYELNMGAYNMNNSIETWVRGWLAFVDALKQ</sequence>
<keyword evidence="6" id="KW-1185">Reference proteome</keyword>
<dbReference type="GO" id="GO:0006545">
    <property type="term" value="P:glycine biosynthetic process"/>
    <property type="evidence" value="ECO:0007669"/>
    <property type="project" value="TreeGrafter"/>
</dbReference>
<dbReference type="GO" id="GO:0008732">
    <property type="term" value="F:L-allo-threonine aldolase activity"/>
    <property type="evidence" value="ECO:0007669"/>
    <property type="project" value="TreeGrafter"/>
</dbReference>
<dbReference type="InterPro" id="IPR015424">
    <property type="entry name" value="PyrdxlP-dep_Trfase"/>
</dbReference>
<dbReference type="EMBL" id="VJMJ01000330">
    <property type="protein sequence ID" value="KAF0722562.1"/>
    <property type="molecule type" value="Genomic_DNA"/>
</dbReference>
<dbReference type="SUPFAM" id="SSF53383">
    <property type="entry name" value="PLP-dependent transferases"/>
    <property type="match status" value="1"/>
</dbReference>
<comment type="caution">
    <text evidence="5">The sequence shown here is derived from an EMBL/GenBank/DDBJ whole genome shotgun (WGS) entry which is preliminary data.</text>
</comment>
<evidence type="ECO:0000256" key="2">
    <source>
        <dbReference type="ARBA" id="ARBA00006966"/>
    </source>
</evidence>
<keyword evidence="3" id="KW-0663">Pyridoxal phosphate</keyword>
<accession>A0A6G0W6Y9</accession>
<dbReference type="GO" id="GO:0005829">
    <property type="term" value="C:cytosol"/>
    <property type="evidence" value="ECO:0007669"/>
    <property type="project" value="TreeGrafter"/>
</dbReference>
<organism evidence="5 6">
    <name type="scientific">Aphanomyces euteiches</name>
    <dbReference type="NCBI Taxonomy" id="100861"/>
    <lineage>
        <taxon>Eukaryota</taxon>
        <taxon>Sar</taxon>
        <taxon>Stramenopiles</taxon>
        <taxon>Oomycota</taxon>
        <taxon>Saprolegniomycetes</taxon>
        <taxon>Saprolegniales</taxon>
        <taxon>Verrucalvaceae</taxon>
        <taxon>Aphanomyces</taxon>
    </lineage>
</organism>
<evidence type="ECO:0000313" key="5">
    <source>
        <dbReference type="EMBL" id="KAF0722562.1"/>
    </source>
</evidence>
<dbReference type="InterPro" id="IPR015422">
    <property type="entry name" value="PyrdxlP-dep_Trfase_small"/>
</dbReference>
<protein>
    <recommendedName>
        <fullName evidence="4">Aromatic amino acid beta-eliminating lyase/threonine aldolase domain-containing protein</fullName>
    </recommendedName>
</protein>
<gene>
    <name evidence="5" type="ORF">Ae201684_018296</name>
</gene>
<dbReference type="PANTHER" id="PTHR48097">
    <property type="entry name" value="L-THREONINE ALDOLASE-RELATED"/>
    <property type="match status" value="1"/>
</dbReference>
<proteinExistence type="inferred from homology"/>